<evidence type="ECO:0000313" key="7">
    <source>
        <dbReference type="RefSeq" id="XP_014474874.1"/>
    </source>
</evidence>
<evidence type="ECO:0000256" key="3">
    <source>
        <dbReference type="ARBA" id="ARBA00023128"/>
    </source>
</evidence>
<protein>
    <submittedName>
        <fullName evidence="7">Cx9C motif-containing protein 4</fullName>
    </submittedName>
</protein>
<dbReference type="GO" id="GO:0005758">
    <property type="term" value="C:mitochondrial intermembrane space"/>
    <property type="evidence" value="ECO:0007669"/>
    <property type="project" value="TreeGrafter"/>
</dbReference>
<feature type="disulfide bond" evidence="5">
    <location>
        <begin position="10"/>
        <end position="41"/>
    </location>
</feature>
<dbReference type="Proteomes" id="UP000515204">
    <property type="component" value="Unplaced"/>
</dbReference>
<dbReference type="GeneID" id="106744530"/>
<feature type="disulfide bond" evidence="5">
    <location>
        <begin position="20"/>
        <end position="31"/>
    </location>
</feature>
<dbReference type="PROSITE" id="PS51808">
    <property type="entry name" value="CHCH"/>
    <property type="match status" value="1"/>
</dbReference>
<evidence type="ECO:0000256" key="4">
    <source>
        <dbReference type="ARBA" id="ARBA00023157"/>
    </source>
</evidence>
<accession>A0A6P3XAG3</accession>
<comment type="similarity">
    <text evidence="2">Belongs to the CMC4 family.</text>
</comment>
<dbReference type="SUPFAM" id="SSF47072">
    <property type="entry name" value="Cysteine alpha-hairpin motif"/>
    <property type="match status" value="1"/>
</dbReference>
<reference evidence="7" key="1">
    <citation type="submission" date="2025-08" db="UniProtKB">
        <authorList>
            <consortium name="RefSeq"/>
        </authorList>
    </citation>
    <scope>IDENTIFICATION</scope>
</reference>
<dbReference type="Pfam" id="PF08991">
    <property type="entry name" value="CMC4"/>
    <property type="match status" value="1"/>
</dbReference>
<dbReference type="PANTHER" id="PTHR15590:SF0">
    <property type="entry name" value="CX9C MOTIF-CONTAINING PROTEIN 4"/>
    <property type="match status" value="1"/>
</dbReference>
<evidence type="ECO:0000256" key="1">
    <source>
        <dbReference type="ARBA" id="ARBA00004173"/>
    </source>
</evidence>
<keyword evidence="6" id="KW-1185">Reference proteome</keyword>
<name>A0A6P3XAG3_DINQU</name>
<dbReference type="InterPro" id="IPR027179">
    <property type="entry name" value="CMC4"/>
</dbReference>
<dbReference type="KEGG" id="dqu:106744530"/>
<evidence type="ECO:0000313" key="6">
    <source>
        <dbReference type="Proteomes" id="UP000515204"/>
    </source>
</evidence>
<keyword evidence="4 5" id="KW-1015">Disulfide bond</keyword>
<dbReference type="PANTHER" id="PTHR15590">
    <property type="entry name" value="CX9C MOTIF-CONTAINING PROTEIN 4"/>
    <property type="match status" value="1"/>
</dbReference>
<proteinExistence type="inferred from homology"/>
<gene>
    <name evidence="7" type="primary">LOC106744530</name>
</gene>
<evidence type="ECO:0000256" key="2">
    <source>
        <dbReference type="ARBA" id="ARBA00009858"/>
    </source>
</evidence>
<sequence>MTTSPDADPCKKFACKLQKCLNENIYQPSRCQEVIEELRICCRKYSNQSTVCEGINITKPYEHKTIDFRKALK</sequence>
<dbReference type="OrthoDB" id="13601at2759"/>
<comment type="subcellular location">
    <subcellularLocation>
        <location evidence="1">Mitochondrion</location>
    </subcellularLocation>
</comment>
<organism evidence="6 7">
    <name type="scientific">Dinoponera quadriceps</name>
    <name type="common">South American ant</name>
    <dbReference type="NCBI Taxonomy" id="609295"/>
    <lineage>
        <taxon>Eukaryota</taxon>
        <taxon>Metazoa</taxon>
        <taxon>Ecdysozoa</taxon>
        <taxon>Arthropoda</taxon>
        <taxon>Hexapoda</taxon>
        <taxon>Insecta</taxon>
        <taxon>Pterygota</taxon>
        <taxon>Neoptera</taxon>
        <taxon>Endopterygota</taxon>
        <taxon>Hymenoptera</taxon>
        <taxon>Apocrita</taxon>
        <taxon>Aculeata</taxon>
        <taxon>Formicoidea</taxon>
        <taxon>Formicidae</taxon>
        <taxon>Ponerinae</taxon>
        <taxon>Ponerini</taxon>
        <taxon>Dinoponera</taxon>
    </lineage>
</organism>
<feature type="disulfide bond" evidence="5">
    <location>
        <begin position="42"/>
        <end position="52"/>
    </location>
</feature>
<dbReference type="Gene3D" id="1.10.287.1130">
    <property type="entry name" value="CytochromE C oxidase copper chaperone"/>
    <property type="match status" value="1"/>
</dbReference>
<dbReference type="RefSeq" id="XP_014474874.1">
    <property type="nucleotide sequence ID" value="XM_014619388.1"/>
</dbReference>
<dbReference type="InterPro" id="IPR009069">
    <property type="entry name" value="Cys_alpha_HP_mot_SF"/>
</dbReference>
<keyword evidence="3" id="KW-0496">Mitochondrion</keyword>
<evidence type="ECO:0000256" key="5">
    <source>
        <dbReference type="PIRSR" id="PIRSR627179-50"/>
    </source>
</evidence>
<dbReference type="AlphaFoldDB" id="A0A6P3XAG3"/>